<protein>
    <recommendedName>
        <fullName evidence="6">Ribose-5-phosphate isomerase B</fullName>
        <ecNumber evidence="5">5.3.1.6</ecNumber>
    </recommendedName>
    <alternativeName>
        <fullName evidence="8">Phosphoriboisomerase B</fullName>
    </alternativeName>
</protein>
<evidence type="ECO:0000256" key="9">
    <source>
        <dbReference type="PIRSR" id="PIRSR005384-2"/>
    </source>
</evidence>
<comment type="similarity">
    <text evidence="3">Belongs to the LacAB/RpiB family.</text>
</comment>
<dbReference type="Gene3D" id="3.40.1400.10">
    <property type="entry name" value="Sugar-phosphate isomerase, RpiB/LacA/LacB"/>
    <property type="match status" value="1"/>
</dbReference>
<name>A0A931B6K6_9ACTN</name>
<dbReference type="PANTHER" id="PTHR30345:SF0">
    <property type="entry name" value="DNA DAMAGE-REPAIR_TOLERATION PROTEIN DRT102"/>
    <property type="match status" value="1"/>
</dbReference>
<evidence type="ECO:0000256" key="8">
    <source>
        <dbReference type="ARBA" id="ARBA00032117"/>
    </source>
</evidence>
<feature type="binding site" evidence="9">
    <location>
        <position position="110"/>
    </location>
    <ligand>
        <name>D-ribulose 5-phosphate</name>
        <dbReference type="ChEBI" id="CHEBI:58121"/>
    </ligand>
</feature>
<dbReference type="AlphaFoldDB" id="A0A931B6K6"/>
<organism evidence="10 11">
    <name type="scientific">Streptacidiphilus fuscans</name>
    <dbReference type="NCBI Taxonomy" id="2789292"/>
    <lineage>
        <taxon>Bacteria</taxon>
        <taxon>Bacillati</taxon>
        <taxon>Actinomycetota</taxon>
        <taxon>Actinomycetes</taxon>
        <taxon>Kitasatosporales</taxon>
        <taxon>Streptomycetaceae</taxon>
        <taxon>Streptacidiphilus</taxon>
    </lineage>
</organism>
<evidence type="ECO:0000256" key="6">
    <source>
        <dbReference type="ARBA" id="ARBA00014007"/>
    </source>
</evidence>
<dbReference type="FunFam" id="3.40.1400.10:FF:000002">
    <property type="entry name" value="Ribose-5-phosphate isomerase B"/>
    <property type="match status" value="1"/>
</dbReference>
<evidence type="ECO:0000256" key="4">
    <source>
        <dbReference type="ARBA" id="ARBA00011738"/>
    </source>
</evidence>
<feature type="binding site" evidence="9">
    <location>
        <position position="138"/>
    </location>
    <ligand>
        <name>D-ribulose 5-phosphate</name>
        <dbReference type="ChEBI" id="CHEBI:58121"/>
    </ligand>
</feature>
<dbReference type="GO" id="GO:0009052">
    <property type="term" value="P:pentose-phosphate shunt, non-oxidative branch"/>
    <property type="evidence" value="ECO:0007669"/>
    <property type="project" value="TreeGrafter"/>
</dbReference>
<dbReference type="InterPro" id="IPR003500">
    <property type="entry name" value="RpiB_LacA_LacB"/>
</dbReference>
<comment type="subunit">
    <text evidence="4">Homodimer.</text>
</comment>
<feature type="binding site" evidence="9">
    <location>
        <begin position="8"/>
        <end position="9"/>
    </location>
    <ligand>
        <name>D-ribulose 5-phosphate</name>
        <dbReference type="ChEBI" id="CHEBI:58121"/>
    </ligand>
</feature>
<proteinExistence type="inferred from homology"/>
<dbReference type="GO" id="GO:0004751">
    <property type="term" value="F:ribose-5-phosphate isomerase activity"/>
    <property type="evidence" value="ECO:0007669"/>
    <property type="project" value="UniProtKB-EC"/>
</dbReference>
<dbReference type="InterPro" id="IPR036569">
    <property type="entry name" value="RpiB_LacA_LacB_sf"/>
</dbReference>
<evidence type="ECO:0000256" key="5">
    <source>
        <dbReference type="ARBA" id="ARBA00011959"/>
    </source>
</evidence>
<comment type="catalytic activity">
    <reaction evidence="1">
        <text>aldehydo-D-ribose 5-phosphate = D-ribulose 5-phosphate</text>
        <dbReference type="Rhea" id="RHEA:14657"/>
        <dbReference type="ChEBI" id="CHEBI:58121"/>
        <dbReference type="ChEBI" id="CHEBI:58273"/>
        <dbReference type="EC" id="5.3.1.6"/>
    </reaction>
</comment>
<dbReference type="EC" id="5.3.1.6" evidence="5"/>
<dbReference type="PANTHER" id="PTHR30345">
    <property type="entry name" value="RIBOSE-5-PHOSPHATE ISOMERASE B"/>
    <property type="match status" value="1"/>
</dbReference>
<feature type="binding site" evidence="9">
    <location>
        <begin position="67"/>
        <end position="71"/>
    </location>
    <ligand>
        <name>D-ribulose 5-phosphate</name>
        <dbReference type="ChEBI" id="CHEBI:58121"/>
    </ligand>
</feature>
<evidence type="ECO:0000313" key="10">
    <source>
        <dbReference type="EMBL" id="MBF9070387.1"/>
    </source>
</evidence>
<evidence type="ECO:0000256" key="2">
    <source>
        <dbReference type="ARBA" id="ARBA00004988"/>
    </source>
</evidence>
<evidence type="ECO:0000256" key="7">
    <source>
        <dbReference type="ARBA" id="ARBA00023235"/>
    </source>
</evidence>
<keyword evidence="7 10" id="KW-0413">Isomerase</keyword>
<dbReference type="InterPro" id="IPR011860">
    <property type="entry name" value="Rib-5-P_Isoase_Actino"/>
</dbReference>
<dbReference type="EMBL" id="JADPRT010000008">
    <property type="protein sequence ID" value="MBF9070387.1"/>
    <property type="molecule type" value="Genomic_DNA"/>
</dbReference>
<dbReference type="NCBIfam" id="TIGR00689">
    <property type="entry name" value="rpiB_lacA_lacB"/>
    <property type="match status" value="1"/>
</dbReference>
<dbReference type="NCBIfam" id="TIGR02133">
    <property type="entry name" value="RPI_actino"/>
    <property type="match status" value="1"/>
</dbReference>
<evidence type="ECO:0000313" key="11">
    <source>
        <dbReference type="Proteomes" id="UP000657385"/>
    </source>
</evidence>
<dbReference type="Pfam" id="PF02502">
    <property type="entry name" value="LacAB_rpiB"/>
    <property type="match status" value="1"/>
</dbReference>
<keyword evidence="11" id="KW-1185">Reference proteome</keyword>
<sequence>MRVYLGSDHAGFELKQHFVKWLTEAGHEPIDCGPHIYDADDDYPPFCLRTAERTAADAEALGVVIGGSGNGEAIAANKVKGVRAALAWSVETAQLGREHNNANVMSVGARMHSADEATTFLDAFLSTPFSEGERHIRRIDMLTDYETTGELPPIPAHHPQG</sequence>
<dbReference type="Proteomes" id="UP000657385">
    <property type="component" value="Unassembled WGS sequence"/>
</dbReference>
<gene>
    <name evidence="10" type="ORF">I2501_20385</name>
</gene>
<dbReference type="GO" id="GO:0019316">
    <property type="term" value="P:D-allose catabolic process"/>
    <property type="evidence" value="ECO:0007669"/>
    <property type="project" value="TreeGrafter"/>
</dbReference>
<comment type="caution">
    <text evidence="10">The sequence shown here is derived from an EMBL/GenBank/DDBJ whole genome shotgun (WGS) entry which is preliminary data.</text>
</comment>
<reference evidence="10" key="1">
    <citation type="submission" date="2020-11" db="EMBL/GenBank/DDBJ databases">
        <title>Isolation and identification of active actinomycetes.</title>
        <authorList>
            <person name="Yu B."/>
        </authorList>
    </citation>
    <scope>NUCLEOTIDE SEQUENCE</scope>
    <source>
        <strain evidence="10">NEAU-YB345</strain>
    </source>
</reference>
<feature type="binding site" evidence="9">
    <location>
        <position position="134"/>
    </location>
    <ligand>
        <name>D-ribulose 5-phosphate</name>
        <dbReference type="ChEBI" id="CHEBI:58121"/>
    </ligand>
</feature>
<dbReference type="RefSeq" id="WP_196195561.1">
    <property type="nucleotide sequence ID" value="NZ_JADPRT010000008.1"/>
</dbReference>
<dbReference type="SUPFAM" id="SSF89623">
    <property type="entry name" value="Ribose/Galactose isomerase RpiB/AlsB"/>
    <property type="match status" value="1"/>
</dbReference>
<dbReference type="PIRSF" id="PIRSF005384">
    <property type="entry name" value="RpiB_LacA_B"/>
    <property type="match status" value="1"/>
</dbReference>
<dbReference type="NCBIfam" id="NF004051">
    <property type="entry name" value="PRK05571.1"/>
    <property type="match status" value="1"/>
</dbReference>
<feature type="binding site" evidence="9">
    <location>
        <position position="100"/>
    </location>
    <ligand>
        <name>D-ribulose 5-phosphate</name>
        <dbReference type="ChEBI" id="CHEBI:58121"/>
    </ligand>
</feature>
<evidence type="ECO:0000256" key="1">
    <source>
        <dbReference type="ARBA" id="ARBA00001713"/>
    </source>
</evidence>
<comment type="pathway">
    <text evidence="2">Carbohydrate degradation; pentose phosphate pathway; D-ribose 5-phosphate from D-ribulose 5-phosphate (non-oxidative stage): step 1/1.</text>
</comment>
<accession>A0A931B6K6</accession>
<evidence type="ECO:0000256" key="3">
    <source>
        <dbReference type="ARBA" id="ARBA00008754"/>
    </source>
</evidence>